<comment type="caution">
    <text evidence="1">The sequence shown here is derived from an EMBL/GenBank/DDBJ whole genome shotgun (WGS) entry which is preliminary data.</text>
</comment>
<name>A0A401FT86_9BACT</name>
<keyword evidence="2" id="KW-1185">Reference proteome</keyword>
<proteinExistence type="predicted"/>
<reference evidence="2" key="1">
    <citation type="submission" date="2017-11" db="EMBL/GenBank/DDBJ databases">
        <authorList>
            <person name="Watanabe M."/>
            <person name="Kojima H."/>
        </authorList>
    </citation>
    <scope>NUCLEOTIDE SEQUENCE [LARGE SCALE GENOMIC DNA]</scope>
    <source>
        <strain evidence="2">Tokyo 01</strain>
    </source>
</reference>
<reference evidence="2" key="2">
    <citation type="submission" date="2019-01" db="EMBL/GenBank/DDBJ databases">
        <title>Genome sequence of Desulfonema ishimotonii strain Tokyo 01.</title>
        <authorList>
            <person name="Fukui M."/>
        </authorList>
    </citation>
    <scope>NUCLEOTIDE SEQUENCE [LARGE SCALE GENOMIC DNA]</scope>
    <source>
        <strain evidence="2">Tokyo 01</strain>
    </source>
</reference>
<dbReference type="Proteomes" id="UP000288096">
    <property type="component" value="Unassembled WGS sequence"/>
</dbReference>
<gene>
    <name evidence="1" type="ORF">DENIS_1132</name>
</gene>
<dbReference type="OrthoDB" id="6447432at2"/>
<accession>A0A401FT86</accession>
<organism evidence="1 2">
    <name type="scientific">Desulfonema ishimotonii</name>
    <dbReference type="NCBI Taxonomy" id="45657"/>
    <lineage>
        <taxon>Bacteria</taxon>
        <taxon>Pseudomonadati</taxon>
        <taxon>Thermodesulfobacteriota</taxon>
        <taxon>Desulfobacteria</taxon>
        <taxon>Desulfobacterales</taxon>
        <taxon>Desulfococcaceae</taxon>
        <taxon>Desulfonema</taxon>
    </lineage>
</organism>
<dbReference type="RefSeq" id="WP_124327627.1">
    <property type="nucleotide sequence ID" value="NZ_BEXT01000001.1"/>
</dbReference>
<evidence type="ECO:0000313" key="2">
    <source>
        <dbReference type="Proteomes" id="UP000288096"/>
    </source>
</evidence>
<evidence type="ECO:0008006" key="3">
    <source>
        <dbReference type="Google" id="ProtNLM"/>
    </source>
</evidence>
<evidence type="ECO:0000313" key="1">
    <source>
        <dbReference type="EMBL" id="GBC60181.1"/>
    </source>
</evidence>
<dbReference type="EMBL" id="BEXT01000001">
    <property type="protein sequence ID" value="GBC60181.1"/>
    <property type="molecule type" value="Genomic_DNA"/>
</dbReference>
<dbReference type="AlphaFoldDB" id="A0A401FT86"/>
<sequence>MSFASIHLKTSFIDEAASNRFLCAFWAKLRDEFGKLAWQYNPSRNGSRQTIYFGYADLALPATIRIGVTYKRRGIIDCMVFEDVFGKADLPITRFESCVRLAESAIETETTFYAKMVIPYNLNFQSTYEHGAFSILNKKDENTYLGFRVCAFDETDAINKVSLYSKPILDVLSSFTNLFLSLSEFTDLKPFHPVSQQIMTPDDLNWIDGYPVTNGLVVIPENCLALIDGIIHGNLDSQMQLLIDACHHFHAARALEEKAYNFISKQTNNEAELAMVLYVSCIEVLSLINAPSPIKCPTCSQPQHRISARVIKFMEKHNGLVAAGIVKELYNARSKYLHSGQLLSSRSYTGAMIPQLGSSLKNGVRSSRPLAPLLNLREYTSFCIRSIAYELISGQQ</sequence>
<protein>
    <recommendedName>
        <fullName evidence="3">Apea-like HEPN domain-containing protein</fullName>
    </recommendedName>
</protein>